<proteinExistence type="inferred from homology"/>
<dbReference type="Gene3D" id="3.40.50.720">
    <property type="entry name" value="NAD(P)-binding Rossmann-like Domain"/>
    <property type="match status" value="1"/>
</dbReference>
<keyword evidence="5" id="KW-0560">Oxidoreductase</keyword>
<comment type="similarity">
    <text evidence="2 6">Belongs to the zinc-containing alcohol dehydrogenase family.</text>
</comment>
<dbReference type="STRING" id="376489.A5892_17465"/>
<evidence type="ECO:0000256" key="3">
    <source>
        <dbReference type="ARBA" id="ARBA00022723"/>
    </source>
</evidence>
<dbReference type="CDD" id="cd05285">
    <property type="entry name" value="sorbitol_DH"/>
    <property type="match status" value="1"/>
</dbReference>
<dbReference type="GO" id="GO:0016740">
    <property type="term" value="F:transferase activity"/>
    <property type="evidence" value="ECO:0007669"/>
    <property type="project" value="UniProtKB-KW"/>
</dbReference>
<dbReference type="AlphaFoldDB" id="A0A172YIL8"/>
<dbReference type="PROSITE" id="PS00059">
    <property type="entry name" value="ADH_ZINC"/>
    <property type="match status" value="1"/>
</dbReference>
<dbReference type="InterPro" id="IPR013149">
    <property type="entry name" value="ADH-like_C"/>
</dbReference>
<dbReference type="Gene3D" id="3.90.180.10">
    <property type="entry name" value="Medium-chain alcohol dehydrogenases, catalytic domain"/>
    <property type="match status" value="1"/>
</dbReference>
<dbReference type="PANTHER" id="PTHR43161:SF9">
    <property type="entry name" value="SORBITOL DEHYDROGENASE"/>
    <property type="match status" value="1"/>
</dbReference>
<organism evidence="8 9">
    <name type="scientific">Halotalea alkalilenta</name>
    <dbReference type="NCBI Taxonomy" id="376489"/>
    <lineage>
        <taxon>Bacteria</taxon>
        <taxon>Pseudomonadati</taxon>
        <taxon>Pseudomonadota</taxon>
        <taxon>Gammaproteobacteria</taxon>
        <taxon>Oceanospirillales</taxon>
        <taxon>Halomonadaceae</taxon>
        <taxon>Halotalea</taxon>
    </lineage>
</organism>
<dbReference type="InterPro" id="IPR045306">
    <property type="entry name" value="SDH-like"/>
</dbReference>
<evidence type="ECO:0000256" key="1">
    <source>
        <dbReference type="ARBA" id="ARBA00001947"/>
    </source>
</evidence>
<evidence type="ECO:0000313" key="9">
    <source>
        <dbReference type="Proteomes" id="UP000077875"/>
    </source>
</evidence>
<dbReference type="GO" id="GO:0008270">
    <property type="term" value="F:zinc ion binding"/>
    <property type="evidence" value="ECO:0007669"/>
    <property type="project" value="InterPro"/>
</dbReference>
<keyword evidence="3 6" id="KW-0479">Metal-binding</keyword>
<feature type="domain" description="Enoyl reductase (ER)" evidence="7">
    <location>
        <begin position="12"/>
        <end position="337"/>
    </location>
</feature>
<evidence type="ECO:0000256" key="2">
    <source>
        <dbReference type="ARBA" id="ARBA00008072"/>
    </source>
</evidence>
<name>A0A172YIL8_9GAMM</name>
<gene>
    <name evidence="8" type="ORF">A5892_17465</name>
</gene>
<evidence type="ECO:0000313" key="8">
    <source>
        <dbReference type="EMBL" id="ANF59029.1"/>
    </source>
</evidence>
<evidence type="ECO:0000256" key="5">
    <source>
        <dbReference type="ARBA" id="ARBA00023002"/>
    </source>
</evidence>
<evidence type="ECO:0000256" key="4">
    <source>
        <dbReference type="ARBA" id="ARBA00022833"/>
    </source>
</evidence>
<dbReference type="Pfam" id="PF08240">
    <property type="entry name" value="ADH_N"/>
    <property type="match status" value="1"/>
</dbReference>
<keyword evidence="8" id="KW-0808">Transferase</keyword>
<dbReference type="EMBL" id="CP015243">
    <property type="protein sequence ID" value="ANF59029.1"/>
    <property type="molecule type" value="Genomic_DNA"/>
</dbReference>
<dbReference type="InterPro" id="IPR002328">
    <property type="entry name" value="ADH_Zn_CS"/>
</dbReference>
<keyword evidence="4 6" id="KW-0862">Zinc</keyword>
<evidence type="ECO:0000256" key="6">
    <source>
        <dbReference type="RuleBase" id="RU361277"/>
    </source>
</evidence>
<dbReference type="InterPro" id="IPR036291">
    <property type="entry name" value="NAD(P)-bd_dom_sf"/>
</dbReference>
<dbReference type="InterPro" id="IPR013154">
    <property type="entry name" value="ADH-like_N"/>
</dbReference>
<protein>
    <submittedName>
        <fullName evidence="8">Sulfurtransferase</fullName>
    </submittedName>
</protein>
<dbReference type="KEGG" id="haa:A5892_17465"/>
<dbReference type="InterPro" id="IPR020843">
    <property type="entry name" value="ER"/>
</dbReference>
<dbReference type="GO" id="GO:0016616">
    <property type="term" value="F:oxidoreductase activity, acting on the CH-OH group of donors, NAD or NADP as acceptor"/>
    <property type="evidence" value="ECO:0007669"/>
    <property type="project" value="InterPro"/>
</dbReference>
<dbReference type="SUPFAM" id="SSF50129">
    <property type="entry name" value="GroES-like"/>
    <property type="match status" value="1"/>
</dbReference>
<evidence type="ECO:0000259" key="7">
    <source>
        <dbReference type="SMART" id="SM00829"/>
    </source>
</evidence>
<accession>A0A172YIL8</accession>
<dbReference type="PANTHER" id="PTHR43161">
    <property type="entry name" value="SORBITOL DEHYDROGENASE"/>
    <property type="match status" value="1"/>
</dbReference>
<dbReference type="Proteomes" id="UP000077875">
    <property type="component" value="Chromosome"/>
</dbReference>
<sequence>MNAKALVLEEKGQLSLREIALDDRLGADDVRIAIRTVGICGSDIHYYTHGRIGPFVVEQPMVLGHEASGEVIEVGANVRHLEVGDRVCMEPGIPDPQSRASRLGIYNVDPRVTFWATPPIHGCLTPEVVHPAAFTYRLPDAVSHAEGAMVEPFAVGVQASVKAGIKPGDLCVVTGAGTIGLMVALAALASGAGQVVISDVVDEKLELAAGYPGLIPVNVSCESLRDRLSLLCGDDWGADAVFEASGSPRVYDDAIACVRPGGALVLVGMPVEPVRFDVVAAQAKEIRIETVFRYANVYDRAIALIASGKVDLKALIRETYPFDRAIEAFERAAEGRPADIKLQIELPRA</sequence>
<dbReference type="InterPro" id="IPR011032">
    <property type="entry name" value="GroES-like_sf"/>
</dbReference>
<comment type="cofactor">
    <cofactor evidence="1 6">
        <name>Zn(2+)</name>
        <dbReference type="ChEBI" id="CHEBI:29105"/>
    </cofactor>
</comment>
<dbReference type="RefSeq" id="WP_064123880.1">
    <property type="nucleotide sequence ID" value="NZ_CP015243.1"/>
</dbReference>
<dbReference type="SMART" id="SM00829">
    <property type="entry name" value="PKS_ER"/>
    <property type="match status" value="1"/>
</dbReference>
<dbReference type="Pfam" id="PF00107">
    <property type="entry name" value="ADH_zinc_N"/>
    <property type="match status" value="1"/>
</dbReference>
<keyword evidence="9" id="KW-1185">Reference proteome</keyword>
<dbReference type="SUPFAM" id="SSF51735">
    <property type="entry name" value="NAD(P)-binding Rossmann-fold domains"/>
    <property type="match status" value="1"/>
</dbReference>
<reference evidence="8 9" key="1">
    <citation type="submission" date="2016-04" db="EMBL/GenBank/DDBJ databases">
        <title>Complete Genome Sequence of Halotalea alkalilenta IHB B 13600.</title>
        <authorList>
            <person name="Swarnkar M.K."/>
            <person name="Sharma A."/>
            <person name="Kaushal K."/>
            <person name="Soni R."/>
            <person name="Rana S."/>
            <person name="Singh A.K."/>
            <person name="Gulati A."/>
        </authorList>
    </citation>
    <scope>NUCLEOTIDE SEQUENCE [LARGE SCALE GENOMIC DNA]</scope>
    <source>
        <strain evidence="8 9">IHB B 13600</strain>
    </source>
</reference>